<evidence type="ECO:0000313" key="8">
    <source>
        <dbReference type="EMBL" id="CAF4052111.1"/>
    </source>
</evidence>
<dbReference type="EMBL" id="CAJNRF010001788">
    <property type="protein sequence ID" value="CAF2026815.1"/>
    <property type="molecule type" value="Genomic_DNA"/>
</dbReference>
<dbReference type="EMBL" id="CAJOBG010003602">
    <property type="protein sequence ID" value="CAF4071719.1"/>
    <property type="molecule type" value="Genomic_DNA"/>
</dbReference>
<evidence type="ECO:0000313" key="10">
    <source>
        <dbReference type="Proteomes" id="UP000663856"/>
    </source>
</evidence>
<dbReference type="Proteomes" id="UP000681967">
    <property type="component" value="Unassembled WGS sequence"/>
</dbReference>
<dbReference type="EMBL" id="CAJNOV010005261">
    <property type="protein sequence ID" value="CAF1202848.1"/>
    <property type="molecule type" value="Genomic_DNA"/>
</dbReference>
<dbReference type="Proteomes" id="UP000663842">
    <property type="component" value="Unassembled WGS sequence"/>
</dbReference>
<dbReference type="Proteomes" id="UP000663856">
    <property type="component" value="Unassembled WGS sequence"/>
</dbReference>
<dbReference type="Proteomes" id="UP000663855">
    <property type="component" value="Unassembled WGS sequence"/>
</dbReference>
<dbReference type="EMBL" id="CAJOBF010002716">
    <property type="protein sequence ID" value="CAF4052111.1"/>
    <property type="molecule type" value="Genomic_DNA"/>
</dbReference>
<evidence type="ECO:0000256" key="1">
    <source>
        <dbReference type="SAM" id="MobiDB-lite"/>
    </source>
</evidence>
<dbReference type="PANTHER" id="PTHR34035:SF1">
    <property type="entry name" value="TESTIS-EXPRESSED PROTEIN 47"/>
    <property type="match status" value="1"/>
</dbReference>
<dbReference type="EMBL" id="CAJNRG010007241">
    <property type="protein sequence ID" value="CAF2092484.1"/>
    <property type="molecule type" value="Genomic_DNA"/>
</dbReference>
<name>A0A816N0S9_9BILA</name>
<organism evidence="4 10">
    <name type="scientific">Rotaria magnacalcarata</name>
    <dbReference type="NCBI Taxonomy" id="392030"/>
    <lineage>
        <taxon>Eukaryota</taxon>
        <taxon>Metazoa</taxon>
        <taxon>Spiralia</taxon>
        <taxon>Gnathifera</taxon>
        <taxon>Rotifera</taxon>
        <taxon>Eurotatoria</taxon>
        <taxon>Bdelloidea</taxon>
        <taxon>Philodinida</taxon>
        <taxon>Philodinidae</taxon>
        <taxon>Rotaria</taxon>
    </lineage>
</organism>
<keyword evidence="11" id="KW-1185">Reference proteome</keyword>
<dbReference type="EMBL" id="CAJNRE010005417">
    <property type="protein sequence ID" value="CAF2044935.1"/>
    <property type="molecule type" value="Genomic_DNA"/>
</dbReference>
<dbReference type="PANTHER" id="PTHR34035">
    <property type="entry name" value="TESTIS-EXPRESSED PROTEIN 47"/>
    <property type="match status" value="1"/>
</dbReference>
<dbReference type="Proteomes" id="UP000663824">
    <property type="component" value="Unassembled WGS sequence"/>
</dbReference>
<dbReference type="EMBL" id="CAJOBH010001621">
    <property type="protein sequence ID" value="CAF3864857.1"/>
    <property type="molecule type" value="Genomic_DNA"/>
</dbReference>
<dbReference type="InterPro" id="IPR055308">
    <property type="entry name" value="TEX47-like"/>
</dbReference>
<evidence type="ECO:0000313" key="3">
    <source>
        <dbReference type="EMBL" id="CAF1675111.1"/>
    </source>
</evidence>
<dbReference type="AlphaFoldDB" id="A0A816N0S9"/>
<sequence>MPEARNHQRPHRMSSSESGVGGGHHHHHHEYPNQTLFEHIKEKQLPFLSNIVIIGRLKDAWDHKPELADYYQNFISSLPITVEKPLDTNQHNTPEDTHVQPATGLLLIFPTLFIHYLEVTNSAMKSILEDLNQSINNRDGLIREASILNISYNINARHYPNWSFRGIKLAVEDLDAQPAETPEAIAIEILGKLLRLARYQAEERQRNERGGDVLANFDQNRADLLPNQVNINYLLKQPIFRTAEDILKNYSRPINIRFESDLTAPPTHRLFPITL</sequence>
<evidence type="ECO:0000313" key="7">
    <source>
        <dbReference type="EMBL" id="CAF3864857.1"/>
    </source>
</evidence>
<evidence type="ECO:0000313" key="2">
    <source>
        <dbReference type="EMBL" id="CAF1202848.1"/>
    </source>
</evidence>
<comment type="caution">
    <text evidence="4">The sequence shown here is derived from an EMBL/GenBank/DDBJ whole genome shotgun (WGS) entry which is preliminary data.</text>
</comment>
<dbReference type="Proteomes" id="UP000663866">
    <property type="component" value="Unassembled WGS sequence"/>
</dbReference>
<evidence type="ECO:0000313" key="5">
    <source>
        <dbReference type="EMBL" id="CAF2044935.1"/>
    </source>
</evidence>
<dbReference type="Proteomes" id="UP000663834">
    <property type="component" value="Unassembled WGS sequence"/>
</dbReference>
<evidence type="ECO:0000313" key="6">
    <source>
        <dbReference type="EMBL" id="CAF2092484.1"/>
    </source>
</evidence>
<protein>
    <submittedName>
        <fullName evidence="4">Uncharacterized protein</fullName>
    </submittedName>
</protein>
<dbReference type="Proteomes" id="UP000663887">
    <property type="component" value="Unassembled WGS sequence"/>
</dbReference>
<evidence type="ECO:0000313" key="11">
    <source>
        <dbReference type="Proteomes" id="UP000663866"/>
    </source>
</evidence>
<proteinExistence type="predicted"/>
<reference evidence="4" key="1">
    <citation type="submission" date="2021-02" db="EMBL/GenBank/DDBJ databases">
        <authorList>
            <person name="Nowell W R."/>
        </authorList>
    </citation>
    <scope>NUCLEOTIDE SEQUENCE</scope>
</reference>
<dbReference type="OrthoDB" id="548795at2759"/>
<dbReference type="Pfam" id="PF24787">
    <property type="entry name" value="TEX47"/>
    <property type="match status" value="1"/>
</dbReference>
<dbReference type="EMBL" id="CAJNOW010019783">
    <property type="protein sequence ID" value="CAF1675111.1"/>
    <property type="molecule type" value="Genomic_DNA"/>
</dbReference>
<accession>A0A816N0S9</accession>
<feature type="region of interest" description="Disordered" evidence="1">
    <location>
        <begin position="1"/>
        <end position="30"/>
    </location>
</feature>
<gene>
    <name evidence="7" type="ORF">BYL167_LOCUS6591</name>
    <name evidence="2" type="ORF">CJN711_LOCUS12111</name>
    <name evidence="3" type="ORF">KQP761_LOCUS35186</name>
    <name evidence="5" type="ORF">MBJ925_LOCUS11960</name>
    <name evidence="9" type="ORF">OVN521_LOCUS19234</name>
    <name evidence="8" type="ORF">UXM345_LOCUS19296</name>
    <name evidence="4" type="ORF">WKI299_LOCUS6124</name>
    <name evidence="6" type="ORF">XDN619_LOCUS16913</name>
</gene>
<evidence type="ECO:0000313" key="9">
    <source>
        <dbReference type="EMBL" id="CAF4071719.1"/>
    </source>
</evidence>
<evidence type="ECO:0000313" key="4">
    <source>
        <dbReference type="EMBL" id="CAF2026815.1"/>
    </source>
</evidence>